<dbReference type="Gene3D" id="3.50.50.60">
    <property type="entry name" value="FAD/NAD(P)-binding domain"/>
    <property type="match status" value="1"/>
</dbReference>
<organism evidence="1 2">
    <name type="scientific">Mycolicibacterium sarraceniae</name>
    <dbReference type="NCBI Taxonomy" id="1534348"/>
    <lineage>
        <taxon>Bacteria</taxon>
        <taxon>Bacillati</taxon>
        <taxon>Actinomycetota</taxon>
        <taxon>Actinomycetes</taxon>
        <taxon>Mycobacteriales</taxon>
        <taxon>Mycobacteriaceae</taxon>
        <taxon>Mycolicibacterium</taxon>
    </lineage>
</organism>
<reference evidence="1 2" key="1">
    <citation type="journal article" date="2019" name="Emerg. Microbes Infect.">
        <title>Comprehensive subspecies identification of 175 nontuberculous mycobacteria species based on 7547 genomic profiles.</title>
        <authorList>
            <person name="Matsumoto Y."/>
            <person name="Kinjo T."/>
            <person name="Motooka D."/>
            <person name="Nabeya D."/>
            <person name="Jung N."/>
            <person name="Uechi K."/>
            <person name="Horii T."/>
            <person name="Iida T."/>
            <person name="Fujita J."/>
            <person name="Nakamura S."/>
        </authorList>
    </citation>
    <scope>NUCLEOTIDE SEQUENCE [LARGE SCALE GENOMIC DNA]</scope>
    <source>
        <strain evidence="1 2">JCM 30395</strain>
    </source>
</reference>
<accession>A0A7I7SLU0</accession>
<keyword evidence="2" id="KW-1185">Reference proteome</keyword>
<dbReference type="KEGG" id="msar:MSAR_01110"/>
<evidence type="ECO:0000313" key="2">
    <source>
        <dbReference type="Proteomes" id="UP000466445"/>
    </source>
</evidence>
<protein>
    <submittedName>
        <fullName evidence="1">Uncharacterized protein</fullName>
    </submittedName>
</protein>
<dbReference type="InterPro" id="IPR036188">
    <property type="entry name" value="FAD/NAD-bd_sf"/>
</dbReference>
<dbReference type="SUPFAM" id="SSF51905">
    <property type="entry name" value="FAD/NAD(P)-binding domain"/>
    <property type="match status" value="1"/>
</dbReference>
<dbReference type="EMBL" id="AP022595">
    <property type="protein sequence ID" value="BBY56975.1"/>
    <property type="molecule type" value="Genomic_DNA"/>
</dbReference>
<dbReference type="Proteomes" id="UP000466445">
    <property type="component" value="Chromosome"/>
</dbReference>
<evidence type="ECO:0000313" key="1">
    <source>
        <dbReference type="EMBL" id="BBY56975.1"/>
    </source>
</evidence>
<dbReference type="AlphaFoldDB" id="A0A7I7SLU0"/>
<name>A0A7I7SLU0_9MYCO</name>
<sequence>MAELGSQAVVLGAGIAGLLAARVLSDFYGSVTVVDRDGLPDRAEQRTGVPQGRHLHSLLSRGTQAIGELFPGLLRELGAAGAVVDPAVRSWSSIYAGAWTRWRTSRSWTGATSWHQ</sequence>
<gene>
    <name evidence="1" type="ORF">MSAR_01110</name>
</gene>
<proteinExistence type="predicted"/>
<dbReference type="RefSeq" id="WP_235677888.1">
    <property type="nucleotide sequence ID" value="NZ_AP022595.1"/>
</dbReference>